<gene>
    <name evidence="1" type="ORF">BJ982_005591</name>
</gene>
<evidence type="ECO:0000313" key="2">
    <source>
        <dbReference type="Proteomes" id="UP000542210"/>
    </source>
</evidence>
<organism evidence="1 2">
    <name type="scientific">Sphaerisporangium siamense</name>
    <dbReference type="NCBI Taxonomy" id="795645"/>
    <lineage>
        <taxon>Bacteria</taxon>
        <taxon>Bacillati</taxon>
        <taxon>Actinomycetota</taxon>
        <taxon>Actinomycetes</taxon>
        <taxon>Streptosporangiales</taxon>
        <taxon>Streptosporangiaceae</taxon>
        <taxon>Sphaerisporangium</taxon>
    </lineage>
</organism>
<evidence type="ECO:0000313" key="1">
    <source>
        <dbReference type="EMBL" id="MBB4704047.1"/>
    </source>
</evidence>
<proteinExistence type="predicted"/>
<reference evidence="1 2" key="1">
    <citation type="submission" date="2020-08" db="EMBL/GenBank/DDBJ databases">
        <title>Sequencing the genomes of 1000 actinobacteria strains.</title>
        <authorList>
            <person name="Klenk H.-P."/>
        </authorList>
    </citation>
    <scope>NUCLEOTIDE SEQUENCE [LARGE SCALE GENOMIC DNA]</scope>
    <source>
        <strain evidence="1 2">DSM 45784</strain>
    </source>
</reference>
<name>A0A7W7GC02_9ACTN</name>
<accession>A0A7W7GC02</accession>
<dbReference type="EMBL" id="JACHND010000001">
    <property type="protein sequence ID" value="MBB4704047.1"/>
    <property type="molecule type" value="Genomic_DNA"/>
</dbReference>
<comment type="caution">
    <text evidence="1">The sequence shown here is derived from an EMBL/GenBank/DDBJ whole genome shotgun (WGS) entry which is preliminary data.</text>
</comment>
<protein>
    <submittedName>
        <fullName evidence="1">Uncharacterized protein</fullName>
    </submittedName>
</protein>
<dbReference type="Proteomes" id="UP000542210">
    <property type="component" value="Unassembled WGS sequence"/>
</dbReference>
<sequence>MTDEAGFVADGLVHRLLFVYASAVSPWRGAFALA</sequence>
<dbReference type="AlphaFoldDB" id="A0A7W7GC02"/>
<keyword evidence="2" id="KW-1185">Reference proteome</keyword>